<dbReference type="SUPFAM" id="SSF69279">
    <property type="entry name" value="Phage tail proteins"/>
    <property type="match status" value="1"/>
</dbReference>
<dbReference type="SUPFAM" id="SSF69255">
    <property type="entry name" value="gp5 N-terminal domain-like"/>
    <property type="match status" value="1"/>
</dbReference>
<dbReference type="Proteomes" id="UP000000263">
    <property type="component" value="Chromosome"/>
</dbReference>
<proteinExistence type="predicted"/>
<dbReference type="NCBIfam" id="NF033848">
    <property type="entry name" value="VgrG_rel"/>
    <property type="match status" value="1"/>
</dbReference>
<evidence type="ECO:0000313" key="3">
    <source>
        <dbReference type="Proteomes" id="UP000000263"/>
    </source>
</evidence>
<dbReference type="Gene3D" id="3.55.50.10">
    <property type="entry name" value="Baseplate protein-like domains"/>
    <property type="match status" value="1"/>
</dbReference>
<evidence type="ECO:0000259" key="1">
    <source>
        <dbReference type="Pfam" id="PF04717"/>
    </source>
</evidence>
<dbReference type="Gene3D" id="2.40.50.230">
    <property type="entry name" value="Gp5 N-terminal domain"/>
    <property type="match status" value="1"/>
</dbReference>
<reference evidence="2 3" key="1">
    <citation type="submission" date="2007-08" db="EMBL/GenBank/DDBJ databases">
        <title>Complete sequence of Roseiflexus castenholzii DSM 13941.</title>
        <authorList>
            <consortium name="US DOE Joint Genome Institute"/>
            <person name="Copeland A."/>
            <person name="Lucas S."/>
            <person name="Lapidus A."/>
            <person name="Barry K."/>
            <person name="Glavina del Rio T."/>
            <person name="Dalin E."/>
            <person name="Tice H."/>
            <person name="Pitluck S."/>
            <person name="Thompson L.S."/>
            <person name="Brettin T."/>
            <person name="Bruce D."/>
            <person name="Detter J.C."/>
            <person name="Han C."/>
            <person name="Tapia R."/>
            <person name="Schmutz J."/>
            <person name="Larimer F."/>
            <person name="Land M."/>
            <person name="Hauser L."/>
            <person name="Kyrpides N."/>
            <person name="Mikhailova N."/>
            <person name="Bryant D.A."/>
            <person name="Hanada S."/>
            <person name="Tsukatani Y."/>
            <person name="Richardson P."/>
        </authorList>
    </citation>
    <scope>NUCLEOTIDE SEQUENCE [LARGE SCALE GENOMIC DNA]</scope>
    <source>
        <strain evidence="3">DSM 13941 / HLO8</strain>
    </source>
</reference>
<dbReference type="SUPFAM" id="SSF69349">
    <property type="entry name" value="Phage fibre proteins"/>
    <property type="match status" value="1"/>
</dbReference>
<name>A7NMW4_ROSCS</name>
<organism evidence="2 3">
    <name type="scientific">Roseiflexus castenholzii (strain DSM 13941 / HLO8)</name>
    <dbReference type="NCBI Taxonomy" id="383372"/>
    <lineage>
        <taxon>Bacteria</taxon>
        <taxon>Bacillati</taxon>
        <taxon>Chloroflexota</taxon>
        <taxon>Chloroflexia</taxon>
        <taxon>Chloroflexales</taxon>
        <taxon>Roseiflexineae</taxon>
        <taxon>Roseiflexaceae</taxon>
        <taxon>Roseiflexus</taxon>
    </lineage>
</organism>
<feature type="domain" description="Gp5/Type VI secretion system Vgr protein OB-fold" evidence="1">
    <location>
        <begin position="369"/>
        <end position="441"/>
    </location>
</feature>
<dbReference type="EMBL" id="CP000804">
    <property type="protein sequence ID" value="ABU58888.1"/>
    <property type="molecule type" value="Genomic_DNA"/>
</dbReference>
<dbReference type="eggNOG" id="COG3501">
    <property type="taxonomic scope" value="Bacteria"/>
</dbReference>
<dbReference type="RefSeq" id="WP_012121312.1">
    <property type="nucleotide sequence ID" value="NC_009767.1"/>
</dbReference>
<gene>
    <name evidence="2" type="ordered locus">Rcas_2817</name>
</gene>
<keyword evidence="3" id="KW-1185">Reference proteome</keyword>
<dbReference type="STRING" id="383372.Rcas_2817"/>
<dbReference type="KEGG" id="rca:Rcas_2817"/>
<protein>
    <submittedName>
        <fullName evidence="2">Rhs element Vgr protein</fullName>
    </submittedName>
</protein>
<dbReference type="Pfam" id="PF04717">
    <property type="entry name" value="Phage_base_V"/>
    <property type="match status" value="1"/>
</dbReference>
<evidence type="ECO:0000313" key="2">
    <source>
        <dbReference type="EMBL" id="ABU58888.1"/>
    </source>
</evidence>
<dbReference type="Pfam" id="PF05954">
    <property type="entry name" value="Phage_GPD"/>
    <property type="match status" value="1"/>
</dbReference>
<dbReference type="InterPro" id="IPR047702">
    <property type="entry name" value="VgrG-rel"/>
</dbReference>
<dbReference type="Gene3D" id="2.30.110.50">
    <property type="match status" value="1"/>
</dbReference>
<sequence length="593" mass="64044">MSNNNNDRHVSDFYLKLDGADAPLELVRDILDITIENSLHLPDVATLVINDRRLTWVDDSRLAPGKTLVVNVRRNRATETIFDGEIVEVEPHFDVEGARVVVRAFDRLHRLARGRYARTFLNVTDSDVIQQIAGEVGLQAQVDATSRVHEYLVQWNQTNLEFLRERAAALGYLLYVDGRKLFCVKPPSARAPVELKWGEDLSAFHPRLSTIDQVNEVNVRGWDPQKKEVVIGQGTTGAVTPAIGVPDKGGALAKKAFSITAKDLLTESAVRSQSEAEQIAKAVLNQHESRCIEADGTAAGNPKIKAGAAVKITNIGIRFSGAYVVTSATHRYNAAGYVTDFSVSGVNPDALLHLLQPETPRLRIEGLVIGIVTDNNDPDNLGRVKVKFPTLSDQQSHWARVVSVGAGANRGIEFLPEVNDEVLVGFEAGDMRAVYVIGGLWNGKDAPPKKTGEIVKGGKVEQRVVKSRSGHVITLDDSDSAPSITIEDKSGNMIKLDSKKNELTIKVKGNGTISADGNLTIQAKGKIDIKSQQAMAIEGATGLDLKSNANASLQANASLDLKSNATASLQANATLDVKSSAILTIQGTLVKIN</sequence>
<dbReference type="InterPro" id="IPR006531">
    <property type="entry name" value="Gp5/Vgr_OB"/>
</dbReference>
<accession>A7NMW4</accession>
<dbReference type="HOGENOM" id="CLU_462110_0_0_0"/>
<dbReference type="Gene3D" id="4.10.220.110">
    <property type="match status" value="1"/>
</dbReference>
<dbReference type="AlphaFoldDB" id="A7NMW4"/>
<dbReference type="OrthoDB" id="141597at2"/>
<dbReference type="InterPro" id="IPR037026">
    <property type="entry name" value="Vgr_OB-fold_dom_sf"/>
</dbReference>